<feature type="transmembrane region" description="Helical" evidence="6">
    <location>
        <begin position="195"/>
        <end position="213"/>
    </location>
</feature>
<dbReference type="RefSeq" id="WP_284153673.1">
    <property type="nucleotide sequence ID" value="NZ_AP025516.1"/>
</dbReference>
<dbReference type="PANTHER" id="PTHR30482:SF18">
    <property type="entry name" value="BRANCHED AMINO ACID TRANSPORT SYSTEM PERMEASE"/>
    <property type="match status" value="1"/>
</dbReference>
<protein>
    <submittedName>
        <fullName evidence="7">Branched-chain amino acid ABC transporter permease</fullName>
    </submittedName>
</protein>
<keyword evidence="5 6" id="KW-0472">Membrane</keyword>
<evidence type="ECO:0000256" key="3">
    <source>
        <dbReference type="ARBA" id="ARBA00022692"/>
    </source>
</evidence>
<evidence type="ECO:0000313" key="8">
    <source>
        <dbReference type="Proteomes" id="UP000830055"/>
    </source>
</evidence>
<sequence>MKRFLNLVPLIALVVVVPWLTELTDTKYYLTQLTMAAYYSLLIIGLCVLMGYTGQISMGHAGFFAIGGYLSAALTTRNLADFQERFWFQLIDGAGLLVSGQDIYGGELVTVAPWAACLAAVATAALIAWLLGIPVLKLKGHYLAMATLGFGIIIYRIALASEYFGEADGISEVPAFLLPFGLEVSGGFGVRVENYYIAWGMLLLGMILLKNLIDSRVGRALRSIHGSPEAAESMGVDTARSKLQVFVLSAVFAAVAGVFLTHYNGGIGPSEAGVMKSVRYVAIVAVGGMANLWGALIMGIVLNFLSLRGVFGSYDDAVFGLILIGIMLFAPNGILSLQWRAMLAPLRRRRTDPAEGGRT</sequence>
<keyword evidence="4 6" id="KW-1133">Transmembrane helix</keyword>
<evidence type="ECO:0000256" key="4">
    <source>
        <dbReference type="ARBA" id="ARBA00022989"/>
    </source>
</evidence>
<accession>A0ABN6M5N1</accession>
<gene>
    <name evidence="7" type="primary">livM_1</name>
    <name evidence="7" type="ORF">DPPLL_09590</name>
</gene>
<comment type="subcellular location">
    <subcellularLocation>
        <location evidence="1">Cell membrane</location>
        <topology evidence="1">Multi-pass membrane protein</topology>
    </subcellularLocation>
</comment>
<feature type="transmembrane region" description="Helical" evidence="6">
    <location>
        <begin position="140"/>
        <end position="158"/>
    </location>
</feature>
<evidence type="ECO:0000256" key="6">
    <source>
        <dbReference type="SAM" id="Phobius"/>
    </source>
</evidence>
<feature type="transmembrane region" description="Helical" evidence="6">
    <location>
        <begin position="317"/>
        <end position="339"/>
    </location>
</feature>
<keyword evidence="2" id="KW-1003">Cell membrane</keyword>
<organism evidence="7 8">
    <name type="scientific">Desulfofustis limnaeus</name>
    <dbReference type="NCBI Taxonomy" id="2740163"/>
    <lineage>
        <taxon>Bacteria</taxon>
        <taxon>Pseudomonadati</taxon>
        <taxon>Thermodesulfobacteriota</taxon>
        <taxon>Desulfobulbia</taxon>
        <taxon>Desulfobulbales</taxon>
        <taxon>Desulfocapsaceae</taxon>
        <taxon>Desulfofustis</taxon>
    </lineage>
</organism>
<dbReference type="Pfam" id="PF02653">
    <property type="entry name" value="BPD_transp_2"/>
    <property type="match status" value="1"/>
</dbReference>
<dbReference type="InterPro" id="IPR001851">
    <property type="entry name" value="ABC_transp_permease"/>
</dbReference>
<dbReference type="EMBL" id="AP025516">
    <property type="protein sequence ID" value="BDD86594.1"/>
    <property type="molecule type" value="Genomic_DNA"/>
</dbReference>
<evidence type="ECO:0000256" key="2">
    <source>
        <dbReference type="ARBA" id="ARBA00022475"/>
    </source>
</evidence>
<keyword evidence="3 6" id="KW-0812">Transmembrane</keyword>
<feature type="transmembrane region" description="Helical" evidence="6">
    <location>
        <begin position="33"/>
        <end position="54"/>
    </location>
</feature>
<dbReference type="PANTHER" id="PTHR30482">
    <property type="entry name" value="HIGH-AFFINITY BRANCHED-CHAIN AMINO ACID TRANSPORT SYSTEM PERMEASE"/>
    <property type="match status" value="1"/>
</dbReference>
<proteinExistence type="predicted"/>
<feature type="transmembrane region" description="Helical" evidence="6">
    <location>
        <begin position="280"/>
        <end position="305"/>
    </location>
</feature>
<reference evidence="7 8" key="1">
    <citation type="submission" date="2022-01" db="EMBL/GenBank/DDBJ databases">
        <title>Desulfofustis limnae sp. nov., a novel mesophilic sulfate-reducing bacterium isolated from marsh soil.</title>
        <authorList>
            <person name="Watanabe M."/>
            <person name="Takahashi A."/>
            <person name="Kojima H."/>
            <person name="Fukui M."/>
        </authorList>
    </citation>
    <scope>NUCLEOTIDE SEQUENCE [LARGE SCALE GENOMIC DNA]</scope>
    <source>
        <strain evidence="7 8">PPLL</strain>
    </source>
</reference>
<evidence type="ECO:0000256" key="1">
    <source>
        <dbReference type="ARBA" id="ARBA00004651"/>
    </source>
</evidence>
<dbReference type="InterPro" id="IPR043428">
    <property type="entry name" value="LivM-like"/>
</dbReference>
<feature type="transmembrane region" description="Helical" evidence="6">
    <location>
        <begin position="243"/>
        <end position="260"/>
    </location>
</feature>
<dbReference type="CDD" id="cd06581">
    <property type="entry name" value="TM_PBP1_LivM_like"/>
    <property type="match status" value="1"/>
</dbReference>
<feature type="transmembrane region" description="Helical" evidence="6">
    <location>
        <begin position="111"/>
        <end position="133"/>
    </location>
</feature>
<keyword evidence="8" id="KW-1185">Reference proteome</keyword>
<evidence type="ECO:0000256" key="5">
    <source>
        <dbReference type="ARBA" id="ARBA00023136"/>
    </source>
</evidence>
<name>A0ABN6M5N1_9BACT</name>
<evidence type="ECO:0000313" key="7">
    <source>
        <dbReference type="EMBL" id="BDD86594.1"/>
    </source>
</evidence>
<dbReference type="Proteomes" id="UP000830055">
    <property type="component" value="Chromosome"/>
</dbReference>